<feature type="transmembrane region" description="Helical" evidence="5">
    <location>
        <begin position="185"/>
        <end position="203"/>
    </location>
</feature>
<protein>
    <recommendedName>
        <fullName evidence="6">CWH43-like N-terminal domain-containing protein</fullName>
    </recommendedName>
</protein>
<dbReference type="InterPro" id="IPR019402">
    <property type="entry name" value="CWH43_N"/>
</dbReference>
<evidence type="ECO:0000313" key="8">
    <source>
        <dbReference type="Proteomes" id="UP001165065"/>
    </source>
</evidence>
<dbReference type="EMBL" id="BRYA01000132">
    <property type="protein sequence ID" value="GMI40614.1"/>
    <property type="molecule type" value="Genomic_DNA"/>
</dbReference>
<evidence type="ECO:0000259" key="6">
    <source>
        <dbReference type="Pfam" id="PF10277"/>
    </source>
</evidence>
<keyword evidence="3 5" id="KW-1133">Transmembrane helix</keyword>
<dbReference type="OrthoDB" id="191706at2759"/>
<evidence type="ECO:0000256" key="4">
    <source>
        <dbReference type="ARBA" id="ARBA00023136"/>
    </source>
</evidence>
<evidence type="ECO:0000313" key="7">
    <source>
        <dbReference type="EMBL" id="GMI40614.1"/>
    </source>
</evidence>
<feature type="transmembrane region" description="Helical" evidence="5">
    <location>
        <begin position="86"/>
        <end position="106"/>
    </location>
</feature>
<gene>
    <name evidence="7" type="ORF">TrCOL_g7880</name>
</gene>
<evidence type="ECO:0000256" key="1">
    <source>
        <dbReference type="ARBA" id="ARBA00004127"/>
    </source>
</evidence>
<dbReference type="PANTHER" id="PTHR21324">
    <property type="entry name" value="FASTING-INDUCIBLE INTEGRAL MEMBRANE PROTEIN TM6P1-RELATED"/>
    <property type="match status" value="1"/>
</dbReference>
<feature type="transmembrane region" description="Helical" evidence="5">
    <location>
        <begin position="12"/>
        <end position="34"/>
    </location>
</feature>
<dbReference type="InterPro" id="IPR050911">
    <property type="entry name" value="DRAM/TMEM150_Autophagy_Mod"/>
</dbReference>
<dbReference type="GO" id="GO:0012505">
    <property type="term" value="C:endomembrane system"/>
    <property type="evidence" value="ECO:0007669"/>
    <property type="project" value="UniProtKB-SubCell"/>
</dbReference>
<name>A0A9W7GD34_9STRA</name>
<evidence type="ECO:0000256" key="2">
    <source>
        <dbReference type="ARBA" id="ARBA00022692"/>
    </source>
</evidence>
<feature type="transmembrane region" description="Helical" evidence="5">
    <location>
        <begin position="112"/>
        <end position="134"/>
    </location>
</feature>
<accession>A0A9W7GD34</accession>
<comment type="caution">
    <text evidence="7">The sequence shown here is derived from an EMBL/GenBank/DDBJ whole genome shotgun (WGS) entry which is preliminary data.</text>
</comment>
<feature type="transmembrane region" description="Helical" evidence="5">
    <location>
        <begin position="154"/>
        <end position="173"/>
    </location>
</feature>
<sequence length="238" mass="25604">MSILNSYPVYKLFDVFMLLGTFGLFVCYIIARSLGHVSTFCDISSLVVSLPERIIFRVNFSLVGSLLAGTSLPILNMMRSRVGGKLPGLAAFFQIVSGLGVILVGACGPGEILSVHLAAAVMGFGGSALAQMVYNYLLFTEDKSTQPESAGNILAVRCVISAAFLACAVMLGLCEGGVGPFQEEPWGHIFEWSLWFNLLAWYFTFKWDLKDFYVGSMDGEGGGERGGLKVGMGVPLLL</sequence>
<dbReference type="Pfam" id="PF10277">
    <property type="entry name" value="Frag1"/>
    <property type="match status" value="1"/>
</dbReference>
<keyword evidence="2 5" id="KW-0812">Transmembrane</keyword>
<organism evidence="7 8">
    <name type="scientific">Triparma columacea</name>
    <dbReference type="NCBI Taxonomy" id="722753"/>
    <lineage>
        <taxon>Eukaryota</taxon>
        <taxon>Sar</taxon>
        <taxon>Stramenopiles</taxon>
        <taxon>Ochrophyta</taxon>
        <taxon>Bolidophyceae</taxon>
        <taxon>Parmales</taxon>
        <taxon>Triparmaceae</taxon>
        <taxon>Triparma</taxon>
    </lineage>
</organism>
<dbReference type="Proteomes" id="UP001165065">
    <property type="component" value="Unassembled WGS sequence"/>
</dbReference>
<evidence type="ECO:0000256" key="3">
    <source>
        <dbReference type="ARBA" id="ARBA00022989"/>
    </source>
</evidence>
<evidence type="ECO:0000256" key="5">
    <source>
        <dbReference type="SAM" id="Phobius"/>
    </source>
</evidence>
<dbReference type="PANTHER" id="PTHR21324:SF2">
    <property type="entry name" value="EG:22E5.9 PROTEIN"/>
    <property type="match status" value="1"/>
</dbReference>
<dbReference type="AlphaFoldDB" id="A0A9W7GD34"/>
<feature type="transmembrane region" description="Helical" evidence="5">
    <location>
        <begin position="54"/>
        <end position="74"/>
    </location>
</feature>
<proteinExistence type="predicted"/>
<keyword evidence="4 5" id="KW-0472">Membrane</keyword>
<reference evidence="8" key="1">
    <citation type="journal article" date="2023" name="Commun. Biol.">
        <title>Genome analysis of Parmales, the sister group of diatoms, reveals the evolutionary specialization of diatoms from phago-mixotrophs to photoautotrophs.</title>
        <authorList>
            <person name="Ban H."/>
            <person name="Sato S."/>
            <person name="Yoshikawa S."/>
            <person name="Yamada K."/>
            <person name="Nakamura Y."/>
            <person name="Ichinomiya M."/>
            <person name="Sato N."/>
            <person name="Blanc-Mathieu R."/>
            <person name="Endo H."/>
            <person name="Kuwata A."/>
            <person name="Ogata H."/>
        </authorList>
    </citation>
    <scope>NUCLEOTIDE SEQUENCE [LARGE SCALE GENOMIC DNA]</scope>
</reference>
<comment type="subcellular location">
    <subcellularLocation>
        <location evidence="1">Endomembrane system</location>
        <topology evidence="1">Multi-pass membrane protein</topology>
    </subcellularLocation>
</comment>
<keyword evidence="8" id="KW-1185">Reference proteome</keyword>
<feature type="domain" description="CWH43-like N-terminal" evidence="6">
    <location>
        <begin position="16"/>
        <end position="211"/>
    </location>
</feature>